<dbReference type="Pfam" id="PF13489">
    <property type="entry name" value="Methyltransf_23"/>
    <property type="match status" value="1"/>
</dbReference>
<dbReference type="PANTHER" id="PTHR43861:SF1">
    <property type="entry name" value="TRANS-ACONITATE 2-METHYLTRANSFERASE"/>
    <property type="match status" value="1"/>
</dbReference>
<feature type="repeat" description="TPR" evidence="1">
    <location>
        <begin position="60"/>
        <end position="93"/>
    </location>
</feature>
<dbReference type="InterPro" id="IPR019734">
    <property type="entry name" value="TPR_rpt"/>
</dbReference>
<dbReference type="SMART" id="SM00028">
    <property type="entry name" value="TPR"/>
    <property type="match status" value="1"/>
</dbReference>
<dbReference type="SUPFAM" id="SSF53335">
    <property type="entry name" value="S-adenosyl-L-methionine-dependent methyltransferases"/>
    <property type="match status" value="1"/>
</dbReference>
<dbReference type="PANTHER" id="PTHR43861">
    <property type="entry name" value="TRANS-ACONITATE 2-METHYLTRANSFERASE-RELATED"/>
    <property type="match status" value="1"/>
</dbReference>
<dbReference type="GO" id="GO:0008168">
    <property type="term" value="F:methyltransferase activity"/>
    <property type="evidence" value="ECO:0007669"/>
    <property type="project" value="UniProtKB-KW"/>
</dbReference>
<gene>
    <name evidence="2" type="ORF">QE408_002117</name>
</gene>
<name>A0ABU0UJ57_9HYPH</name>
<reference evidence="2 3" key="1">
    <citation type="submission" date="2023-07" db="EMBL/GenBank/DDBJ databases">
        <title>Functional and genomic diversity of the sorghum phyllosphere microbiome.</title>
        <authorList>
            <person name="Shade A."/>
        </authorList>
    </citation>
    <scope>NUCLEOTIDE SEQUENCE [LARGE SCALE GENOMIC DNA]</scope>
    <source>
        <strain evidence="2 3">SORGH_AS_1126</strain>
    </source>
</reference>
<protein>
    <submittedName>
        <fullName evidence="2">TPR repeat methyltransferase</fullName>
    </submittedName>
</protein>
<dbReference type="Gene3D" id="3.40.50.150">
    <property type="entry name" value="Vaccinia Virus protein VP39"/>
    <property type="match status" value="1"/>
</dbReference>
<keyword evidence="2" id="KW-0808">Transferase</keyword>
<dbReference type="GO" id="GO:0032259">
    <property type="term" value="P:methylation"/>
    <property type="evidence" value="ECO:0007669"/>
    <property type="project" value="UniProtKB-KW"/>
</dbReference>
<keyword evidence="2" id="KW-0489">Methyltransferase</keyword>
<dbReference type="SUPFAM" id="SSF48452">
    <property type="entry name" value="TPR-like"/>
    <property type="match status" value="1"/>
</dbReference>
<dbReference type="Gene3D" id="1.25.40.10">
    <property type="entry name" value="Tetratricopeptide repeat domain"/>
    <property type="match status" value="1"/>
</dbReference>
<dbReference type="Pfam" id="PF13181">
    <property type="entry name" value="TPR_8"/>
    <property type="match status" value="1"/>
</dbReference>
<dbReference type="InterPro" id="IPR011990">
    <property type="entry name" value="TPR-like_helical_dom_sf"/>
</dbReference>
<organism evidence="2 3">
    <name type="scientific">Agrobacterium larrymoorei</name>
    <dbReference type="NCBI Taxonomy" id="160699"/>
    <lineage>
        <taxon>Bacteria</taxon>
        <taxon>Pseudomonadati</taxon>
        <taxon>Pseudomonadota</taxon>
        <taxon>Alphaproteobacteria</taxon>
        <taxon>Hyphomicrobiales</taxon>
        <taxon>Rhizobiaceae</taxon>
        <taxon>Rhizobium/Agrobacterium group</taxon>
        <taxon>Agrobacterium</taxon>
    </lineage>
</organism>
<keyword evidence="1" id="KW-0802">TPR repeat</keyword>
<evidence type="ECO:0000313" key="2">
    <source>
        <dbReference type="EMBL" id="MDQ1184974.1"/>
    </source>
</evidence>
<sequence length="327" mass="35535">MKESPPLSGKIREWPRTSIPPATSLLIVVPTTPVCWQKAATHQAAAELIEQALELAPLWAAGWFRLGEYSEKAGQHDNAVKAYEKVAELDSEGIFAAPLKLAVLGAAETPEQPPSRYVEGLFDDYADRFETSLVKKLDYSVPEKLAALIETARPEGKRFRCAVDIGCGTGLLGVEICDWTERLEGFDISTNMLAKAEEKGIYHHLSQADLSLDEDTSGLFADGLQKGRADLVAAADVMMYLGSLETVMPLVIALLQPGGLFAFSVEDAGDEGGFILQPSLRYAHSQTYVSNLLAAFGMEILQIRKTIIRKDAGKPLSGILFLARKPA</sequence>
<evidence type="ECO:0000256" key="1">
    <source>
        <dbReference type="PROSITE-ProRule" id="PRU00339"/>
    </source>
</evidence>
<dbReference type="InterPro" id="IPR029063">
    <property type="entry name" value="SAM-dependent_MTases_sf"/>
</dbReference>
<dbReference type="PROSITE" id="PS50005">
    <property type="entry name" value="TPR"/>
    <property type="match status" value="1"/>
</dbReference>
<comment type="caution">
    <text evidence="2">The sequence shown here is derived from an EMBL/GenBank/DDBJ whole genome shotgun (WGS) entry which is preliminary data.</text>
</comment>
<evidence type="ECO:0000313" key="3">
    <source>
        <dbReference type="Proteomes" id="UP001224781"/>
    </source>
</evidence>
<dbReference type="EMBL" id="JAUTBL010000002">
    <property type="protein sequence ID" value="MDQ1184974.1"/>
    <property type="molecule type" value="Genomic_DNA"/>
</dbReference>
<keyword evidence="3" id="KW-1185">Reference proteome</keyword>
<dbReference type="Proteomes" id="UP001224781">
    <property type="component" value="Unassembled WGS sequence"/>
</dbReference>
<proteinExistence type="predicted"/>
<accession>A0ABU0UJ57</accession>